<feature type="binding site" evidence="9">
    <location>
        <begin position="107"/>
        <end position="112"/>
    </location>
    <ligand>
        <name>GTP</name>
        <dbReference type="ChEBI" id="CHEBI:37565"/>
    </ligand>
</feature>
<dbReference type="Gene3D" id="3.40.50.300">
    <property type="entry name" value="P-loop containing nucleotide triphosphate hydrolases"/>
    <property type="match status" value="2"/>
</dbReference>
<keyword evidence="6" id="KW-0564">Palmitate</keyword>
<dbReference type="PRINTS" id="PR01241">
    <property type="entry name" value="GPROTEINAFNG"/>
</dbReference>
<keyword evidence="13" id="KW-1185">Reference proteome</keyword>
<keyword evidence="8" id="KW-0449">Lipoprotein</keyword>
<dbReference type="InterPro" id="IPR001019">
    <property type="entry name" value="Gprotein_alpha_su"/>
</dbReference>
<dbReference type="PRINTS" id="PR00318">
    <property type="entry name" value="GPROTEINA"/>
</dbReference>
<dbReference type="EMBL" id="HE576752">
    <property type="protein sequence ID" value="CCC68055.1"/>
    <property type="molecule type" value="Genomic_DNA"/>
</dbReference>
<evidence type="ECO:0000256" key="11">
    <source>
        <dbReference type="SAM" id="MobiDB-lite"/>
    </source>
</evidence>
<dbReference type="GO" id="GO:0005737">
    <property type="term" value="C:cytoplasm"/>
    <property type="evidence" value="ECO:0007669"/>
    <property type="project" value="EnsemblFungi"/>
</dbReference>
<keyword evidence="7" id="KW-0807">Transducer</keyword>
<evidence type="ECO:0008006" key="14">
    <source>
        <dbReference type="Google" id="ProtNLM"/>
    </source>
</evidence>
<dbReference type="PROSITE" id="PS51882">
    <property type="entry name" value="G_ALPHA"/>
    <property type="match status" value="1"/>
</dbReference>
<dbReference type="HOGENOM" id="CLU_014184_0_2_1"/>
<keyword evidence="4 10" id="KW-0460">Magnesium</keyword>
<dbReference type="GO" id="GO:0007124">
    <property type="term" value="P:pseudohyphal growth"/>
    <property type="evidence" value="ECO:0007669"/>
    <property type="project" value="EnsemblFungi"/>
</dbReference>
<dbReference type="Pfam" id="PF00503">
    <property type="entry name" value="G-alpha"/>
    <property type="match status" value="1"/>
</dbReference>
<dbReference type="GO" id="GO:0031683">
    <property type="term" value="F:G-protein beta/gamma-subunit complex binding"/>
    <property type="evidence" value="ECO:0007669"/>
    <property type="project" value="InterPro"/>
</dbReference>
<dbReference type="PANTHER" id="PTHR10218">
    <property type="entry name" value="GTP-BINDING PROTEIN ALPHA SUBUNIT"/>
    <property type="match status" value="1"/>
</dbReference>
<feature type="binding site" evidence="9">
    <location>
        <position position="434"/>
    </location>
    <ligand>
        <name>GTP</name>
        <dbReference type="ChEBI" id="CHEBI:37565"/>
    </ligand>
</feature>
<gene>
    <name evidence="12" type="primary">NCAS0A14970</name>
    <name evidence="12" type="ordered locus">NCAS_0A14970</name>
</gene>
<feature type="compositionally biased region" description="Basic residues" evidence="11">
    <location>
        <begin position="61"/>
        <end position="73"/>
    </location>
</feature>
<feature type="binding site" evidence="10">
    <location>
        <position position="111"/>
    </location>
    <ligand>
        <name>Mg(2+)</name>
        <dbReference type="ChEBI" id="CHEBI:18420"/>
    </ligand>
</feature>
<dbReference type="GO" id="GO:0001664">
    <property type="term" value="F:G protein-coupled receptor binding"/>
    <property type="evidence" value="ECO:0007669"/>
    <property type="project" value="InterPro"/>
</dbReference>
<feature type="compositionally biased region" description="Low complexity" evidence="11">
    <location>
        <begin position="11"/>
        <end position="21"/>
    </location>
</feature>
<dbReference type="FunFam" id="3.40.50.300:FF:000181">
    <property type="entry name" value="Guanine nucleotide-binding protein subunit alpha"/>
    <property type="match status" value="1"/>
</dbReference>
<protein>
    <recommendedName>
        <fullName evidence="14">Guanine nucleotide-binding protein alpha-2 subunit</fullName>
    </recommendedName>
</protein>
<feature type="compositionally biased region" description="Acidic residues" evidence="11">
    <location>
        <begin position="180"/>
        <end position="194"/>
    </location>
</feature>
<dbReference type="PANTHER" id="PTHR10218:SF369">
    <property type="entry name" value="GUANINE NUCLEOTIDE-BINDING PROTEIN ALPHA-2 SUBUNIT"/>
    <property type="match status" value="1"/>
</dbReference>
<dbReference type="GO" id="GO:0001403">
    <property type="term" value="P:invasive growth in response to glucose limitation"/>
    <property type="evidence" value="ECO:0007669"/>
    <property type="project" value="EnsemblFungi"/>
</dbReference>
<dbReference type="GO" id="GO:0005834">
    <property type="term" value="C:heterotrimeric G-protein complex"/>
    <property type="evidence" value="ECO:0007669"/>
    <property type="project" value="EnsemblFungi"/>
</dbReference>
<feature type="compositionally biased region" description="Polar residues" evidence="11">
    <location>
        <begin position="33"/>
        <end position="45"/>
    </location>
</feature>
<dbReference type="AlphaFoldDB" id="G0V9A4"/>
<reference evidence="12 13" key="1">
    <citation type="journal article" date="2011" name="Proc. Natl. Acad. Sci. U.S.A.">
        <title>Evolutionary erosion of yeast sex chromosomes by mating-type switching accidents.</title>
        <authorList>
            <person name="Gordon J.L."/>
            <person name="Armisen D."/>
            <person name="Proux-Wera E."/>
            <person name="Oheigeartaigh S.S."/>
            <person name="Byrne K.P."/>
            <person name="Wolfe K.H."/>
        </authorList>
    </citation>
    <scope>NUCLEOTIDE SEQUENCE [LARGE SCALE GENOMIC DNA]</scope>
    <source>
        <strain evidence="13">ATCC 76901 / BCRC 22586 / CBS 4309 / NBRC 1992 / NRRL Y-12630</strain>
    </source>
</reference>
<dbReference type="SUPFAM" id="SSF47895">
    <property type="entry name" value="Transducin (alpha subunit), insertion domain"/>
    <property type="match status" value="1"/>
</dbReference>
<dbReference type="STRING" id="1064592.G0V9A4"/>
<evidence type="ECO:0000313" key="12">
    <source>
        <dbReference type="EMBL" id="CCC68055.1"/>
    </source>
</evidence>
<feature type="binding site" evidence="9">
    <location>
        <begin position="284"/>
        <end position="290"/>
    </location>
    <ligand>
        <name>GTP</name>
        <dbReference type="ChEBI" id="CHEBI:37565"/>
    </ligand>
</feature>
<evidence type="ECO:0000256" key="5">
    <source>
        <dbReference type="ARBA" id="ARBA00023134"/>
    </source>
</evidence>
<dbReference type="InterPro" id="IPR027417">
    <property type="entry name" value="P-loop_NTPase"/>
</dbReference>
<feature type="binding site" evidence="9">
    <location>
        <begin position="379"/>
        <end position="382"/>
    </location>
    <ligand>
        <name>GTP</name>
        <dbReference type="ChEBI" id="CHEBI:37565"/>
    </ligand>
</feature>
<evidence type="ECO:0000256" key="10">
    <source>
        <dbReference type="PIRSR" id="PIRSR601019-2"/>
    </source>
</evidence>
<evidence type="ECO:0000256" key="2">
    <source>
        <dbReference type="ARBA" id="ARBA00022723"/>
    </source>
</evidence>
<evidence type="ECO:0000256" key="8">
    <source>
        <dbReference type="ARBA" id="ARBA00023288"/>
    </source>
</evidence>
<sequence>MGVCSSKQENDTNNTNTPQQNAQHRPRTGQPVAGSTNSRRATPQSKAKDENYTSIKETRQISKKHNNSVQKKAKIRDISNLGDQQLQNMDADPNNKEIKVLLLGAGESGKSTILQQLKIIHGGGYSKDELLEFVPLIYNNILELGNDLINAREKLFIKVEPNDSEFSKKDIEEFKNFALETDDAESSNDNENDTDADKDRKDLPIKKGNAASAVSPKQKTRTIQTFPPEIRDILKKLWNLRSSQKLINSPERSSFYLMDSAKYFMDNIDRITEKDYVPTLQDILRSRQKTTGIFDTHINLGSNSNLHLFDVGGQRSERKKWIHCFDNVTLIIYCISLSEYDQSLLEDDGQNRFHESLVLFENILNSRWFARTSVALFLNKIDLFAEKIKKVPLENYFPDYTGGQDINKATKYILWRYMQLNRANLNIYPHVTQATDTSNIKLVFAAIKETVLENSLKDSGVL</sequence>
<keyword evidence="1" id="KW-0519">Myristate</keyword>
<evidence type="ECO:0000256" key="7">
    <source>
        <dbReference type="ARBA" id="ARBA00023224"/>
    </source>
</evidence>
<keyword evidence="2 10" id="KW-0479">Metal-binding</keyword>
<dbReference type="FunCoup" id="G0V9A4">
    <property type="interactions" value="416"/>
</dbReference>
<keyword evidence="5 9" id="KW-0342">GTP-binding</keyword>
<dbReference type="SUPFAM" id="SSF52540">
    <property type="entry name" value="P-loop containing nucleoside triphosphate hydrolases"/>
    <property type="match status" value="1"/>
</dbReference>
<organism evidence="12 13">
    <name type="scientific">Naumovozyma castellii</name>
    <name type="common">Yeast</name>
    <name type="synonym">Saccharomyces castellii</name>
    <dbReference type="NCBI Taxonomy" id="27288"/>
    <lineage>
        <taxon>Eukaryota</taxon>
        <taxon>Fungi</taxon>
        <taxon>Dikarya</taxon>
        <taxon>Ascomycota</taxon>
        <taxon>Saccharomycotina</taxon>
        <taxon>Saccharomycetes</taxon>
        <taxon>Saccharomycetales</taxon>
        <taxon>Saccharomycetaceae</taxon>
        <taxon>Naumovozyma</taxon>
    </lineage>
</organism>
<dbReference type="CDD" id="cd00066">
    <property type="entry name" value="G-alpha"/>
    <property type="match status" value="1"/>
</dbReference>
<dbReference type="GeneID" id="96901530"/>
<feature type="binding site" evidence="9">
    <location>
        <begin position="259"/>
        <end position="260"/>
    </location>
    <ligand>
        <name>GTP</name>
        <dbReference type="ChEBI" id="CHEBI:37565"/>
    </ligand>
</feature>
<accession>G0V9A4</accession>
<evidence type="ECO:0000313" key="13">
    <source>
        <dbReference type="Proteomes" id="UP000001640"/>
    </source>
</evidence>
<evidence type="ECO:0000256" key="1">
    <source>
        <dbReference type="ARBA" id="ARBA00022707"/>
    </source>
</evidence>
<reference key="2">
    <citation type="submission" date="2011-08" db="EMBL/GenBank/DDBJ databases">
        <title>Genome sequence of Naumovozyma castellii.</title>
        <authorList>
            <person name="Gordon J.L."/>
            <person name="Armisen D."/>
            <person name="Proux-Wera E."/>
            <person name="OhEigeartaigh S.S."/>
            <person name="Byrne K.P."/>
            <person name="Wolfe K.H."/>
        </authorList>
    </citation>
    <scope>NUCLEOTIDE SEQUENCE</scope>
    <source>
        <strain>Type strain:CBS 4309</strain>
    </source>
</reference>
<dbReference type="GO" id="GO:0000122">
    <property type="term" value="P:negative regulation of transcription by RNA polymerase II"/>
    <property type="evidence" value="ECO:0007669"/>
    <property type="project" value="EnsemblFungi"/>
</dbReference>
<dbReference type="GO" id="GO:0046872">
    <property type="term" value="F:metal ion binding"/>
    <property type="evidence" value="ECO:0007669"/>
    <property type="project" value="UniProtKB-KW"/>
</dbReference>
<keyword evidence="3 9" id="KW-0547">Nucleotide-binding</keyword>
<evidence type="ECO:0000256" key="9">
    <source>
        <dbReference type="PIRSR" id="PIRSR601019-1"/>
    </source>
</evidence>
<evidence type="ECO:0000256" key="4">
    <source>
        <dbReference type="ARBA" id="ARBA00022842"/>
    </source>
</evidence>
<dbReference type="Proteomes" id="UP000001640">
    <property type="component" value="Chromosome 1"/>
</dbReference>
<dbReference type="KEGG" id="ncs:NCAS_0A14970"/>
<dbReference type="GO" id="GO:0003924">
    <property type="term" value="F:GTPase activity"/>
    <property type="evidence" value="ECO:0007669"/>
    <property type="project" value="EnsemblFungi"/>
</dbReference>
<dbReference type="GO" id="GO:0010619">
    <property type="term" value="P:adenylate cyclase-activating glucose-activated G protein-coupled receptor signaling pathway"/>
    <property type="evidence" value="ECO:0007669"/>
    <property type="project" value="EnsemblFungi"/>
</dbReference>
<feature type="binding site" evidence="9">
    <location>
        <begin position="310"/>
        <end position="314"/>
    </location>
    <ligand>
        <name>GTP</name>
        <dbReference type="ChEBI" id="CHEBI:37565"/>
    </ligand>
</feature>
<dbReference type="InterPro" id="IPR002975">
    <property type="entry name" value="Fungi_Gprotein_alpha"/>
</dbReference>
<proteinExistence type="predicted"/>
<feature type="compositionally biased region" description="Basic and acidic residues" evidence="11">
    <location>
        <begin position="46"/>
        <end position="60"/>
    </location>
</feature>
<dbReference type="OMA" id="FMAIQAM"/>
<dbReference type="InterPro" id="IPR011025">
    <property type="entry name" value="GproteinA_insert"/>
</dbReference>
<feature type="binding site" evidence="10">
    <location>
        <position position="290"/>
    </location>
    <ligand>
        <name>Mg(2+)</name>
        <dbReference type="ChEBI" id="CHEBI:18420"/>
    </ligand>
</feature>
<feature type="compositionally biased region" description="Basic and acidic residues" evidence="11">
    <location>
        <begin position="195"/>
        <end position="205"/>
    </location>
</feature>
<evidence type="ECO:0000256" key="3">
    <source>
        <dbReference type="ARBA" id="ARBA00022741"/>
    </source>
</evidence>
<dbReference type="RefSeq" id="XP_003674433.1">
    <property type="nucleotide sequence ID" value="XM_003674385.1"/>
</dbReference>
<dbReference type="GO" id="GO:0010515">
    <property type="term" value="P:negative regulation of induction of conjugation with cellular fusion"/>
    <property type="evidence" value="ECO:0007669"/>
    <property type="project" value="EnsemblFungi"/>
</dbReference>
<dbReference type="InParanoid" id="G0V9A4"/>
<dbReference type="Gene3D" id="1.10.400.10">
    <property type="entry name" value="GI Alpha 1, domain 2-like"/>
    <property type="match status" value="2"/>
</dbReference>
<feature type="region of interest" description="Disordered" evidence="11">
    <location>
        <begin position="1"/>
        <end position="73"/>
    </location>
</feature>
<dbReference type="SMART" id="SM00275">
    <property type="entry name" value="G_alpha"/>
    <property type="match status" value="1"/>
</dbReference>
<feature type="region of interest" description="Disordered" evidence="11">
    <location>
        <begin position="179"/>
        <end position="221"/>
    </location>
</feature>
<dbReference type="GO" id="GO:0010856">
    <property type="term" value="F:adenylate cyclase activator activity"/>
    <property type="evidence" value="ECO:0007669"/>
    <property type="project" value="EnsemblFungi"/>
</dbReference>
<dbReference type="eggNOG" id="KOG0082">
    <property type="taxonomic scope" value="Eukaryota"/>
</dbReference>
<dbReference type="GO" id="GO:0030437">
    <property type="term" value="P:ascospore formation"/>
    <property type="evidence" value="ECO:0007669"/>
    <property type="project" value="EnsemblFungi"/>
</dbReference>
<dbReference type="OrthoDB" id="5817230at2759"/>
<name>G0V9A4_NAUCA</name>
<evidence type="ECO:0000256" key="6">
    <source>
        <dbReference type="ARBA" id="ARBA00023139"/>
    </source>
</evidence>
<dbReference type="GO" id="GO:0005525">
    <property type="term" value="F:GTP binding"/>
    <property type="evidence" value="ECO:0007669"/>
    <property type="project" value="UniProtKB-KW"/>
</dbReference>